<protein>
    <submittedName>
        <fullName evidence="6">Transporter</fullName>
    </submittedName>
</protein>
<evidence type="ECO:0000313" key="7">
    <source>
        <dbReference type="Proteomes" id="UP000321085"/>
    </source>
</evidence>
<dbReference type="AlphaFoldDB" id="A0A512BXM2"/>
<sequence length="367" mass="37517">MSVLAAGSAWAQQKEPIKIGSLWSLTGPAAPFGIAQRDTIEILVNNINKDGGVNGHPVQVVNYDEASNPIEAARGATQLIQQHGVVAILGASTGSGSLAAAPILARNKVPLVSTNSTATVTSKQHSFFPWLFRVVVSDTDILKSMTEQAAGSGAKSIALFYQEDAYGQEGAKVIEQLAPELGMKVVGTAAAPTNATDVASQATKLRNASPDAVAIVTSSPVLAAAFARASSQVGLKASLWGGVGLGQKAFLDGAGPAGSGLRAVLLANWDEPAPGLSRLGKVLTEGGKPPIGVGEPIASSALLVLVEALKKDPTAKGEALRKNLEGLCGVKTYSEGEICFNADDHDGAPPEALVSVIVEGGKFKNAK</sequence>
<reference evidence="6 7" key="1">
    <citation type="submission" date="2019-07" db="EMBL/GenBank/DDBJ databases">
        <title>Whole genome shotgun sequence of Microvirga aerophila NBRC 106136.</title>
        <authorList>
            <person name="Hosoyama A."/>
            <person name="Uohara A."/>
            <person name="Ohji S."/>
            <person name="Ichikawa N."/>
        </authorList>
    </citation>
    <scope>NUCLEOTIDE SEQUENCE [LARGE SCALE GENOMIC DNA]</scope>
    <source>
        <strain evidence="6 7">NBRC 106136</strain>
    </source>
</reference>
<dbReference type="PRINTS" id="PR00337">
    <property type="entry name" value="LEUILEVALBP"/>
</dbReference>
<dbReference type="InterPro" id="IPR051010">
    <property type="entry name" value="BCAA_transport"/>
</dbReference>
<keyword evidence="7" id="KW-1185">Reference proteome</keyword>
<dbReference type="Gene3D" id="3.40.50.2300">
    <property type="match status" value="2"/>
</dbReference>
<evidence type="ECO:0000256" key="1">
    <source>
        <dbReference type="ARBA" id="ARBA00010062"/>
    </source>
</evidence>
<gene>
    <name evidence="6" type="ORF">MAE02_44010</name>
</gene>
<accession>A0A512BXM2</accession>
<dbReference type="Proteomes" id="UP000321085">
    <property type="component" value="Unassembled WGS sequence"/>
</dbReference>
<dbReference type="PANTHER" id="PTHR30483">
    <property type="entry name" value="LEUCINE-SPECIFIC-BINDING PROTEIN"/>
    <property type="match status" value="1"/>
</dbReference>
<evidence type="ECO:0000256" key="4">
    <source>
        <dbReference type="ARBA" id="ARBA00022970"/>
    </source>
</evidence>
<keyword evidence="2" id="KW-0813">Transport</keyword>
<dbReference type="GO" id="GO:0006865">
    <property type="term" value="P:amino acid transport"/>
    <property type="evidence" value="ECO:0007669"/>
    <property type="project" value="UniProtKB-KW"/>
</dbReference>
<dbReference type="PANTHER" id="PTHR30483:SF38">
    <property type="entry name" value="BLR7848 PROTEIN"/>
    <property type="match status" value="1"/>
</dbReference>
<evidence type="ECO:0000256" key="3">
    <source>
        <dbReference type="ARBA" id="ARBA00022729"/>
    </source>
</evidence>
<comment type="caution">
    <text evidence="6">The sequence shown here is derived from an EMBL/GenBank/DDBJ whole genome shotgun (WGS) entry which is preliminary data.</text>
</comment>
<evidence type="ECO:0000313" key="6">
    <source>
        <dbReference type="EMBL" id="GEO16705.1"/>
    </source>
</evidence>
<dbReference type="InterPro" id="IPR028082">
    <property type="entry name" value="Peripla_BP_I"/>
</dbReference>
<dbReference type="SUPFAM" id="SSF53822">
    <property type="entry name" value="Periplasmic binding protein-like I"/>
    <property type="match status" value="1"/>
</dbReference>
<name>A0A512BXM2_9HYPH</name>
<dbReference type="Pfam" id="PF13458">
    <property type="entry name" value="Peripla_BP_6"/>
    <property type="match status" value="1"/>
</dbReference>
<dbReference type="EMBL" id="BJYU01000072">
    <property type="protein sequence ID" value="GEO16705.1"/>
    <property type="molecule type" value="Genomic_DNA"/>
</dbReference>
<keyword evidence="4" id="KW-0029">Amino-acid transport</keyword>
<dbReference type="InterPro" id="IPR000709">
    <property type="entry name" value="Leu_Ile_Val-bd"/>
</dbReference>
<keyword evidence="3" id="KW-0732">Signal</keyword>
<dbReference type="InterPro" id="IPR028081">
    <property type="entry name" value="Leu-bd"/>
</dbReference>
<comment type="similarity">
    <text evidence="1">Belongs to the leucine-binding protein family.</text>
</comment>
<proteinExistence type="inferred from homology"/>
<organism evidence="6 7">
    <name type="scientific">Microvirga aerophila</name>
    <dbReference type="NCBI Taxonomy" id="670291"/>
    <lineage>
        <taxon>Bacteria</taxon>
        <taxon>Pseudomonadati</taxon>
        <taxon>Pseudomonadota</taxon>
        <taxon>Alphaproteobacteria</taxon>
        <taxon>Hyphomicrobiales</taxon>
        <taxon>Methylobacteriaceae</taxon>
        <taxon>Microvirga</taxon>
    </lineage>
</organism>
<evidence type="ECO:0000256" key="2">
    <source>
        <dbReference type="ARBA" id="ARBA00022448"/>
    </source>
</evidence>
<feature type="domain" description="Leucine-binding protein" evidence="5">
    <location>
        <begin position="16"/>
        <end position="355"/>
    </location>
</feature>
<evidence type="ECO:0000259" key="5">
    <source>
        <dbReference type="Pfam" id="PF13458"/>
    </source>
</evidence>